<keyword evidence="1" id="KW-0732">Signal</keyword>
<feature type="chain" id="PRO_5004451619" description="Two component regulator propeller" evidence="1">
    <location>
        <begin position="21"/>
        <end position="745"/>
    </location>
</feature>
<dbReference type="SUPFAM" id="SSF63829">
    <property type="entry name" value="Calcium-dependent phosphotriesterase"/>
    <property type="match status" value="2"/>
</dbReference>
<dbReference type="EMBL" id="AQHR01000120">
    <property type="protein sequence ID" value="EON74828.1"/>
    <property type="molecule type" value="Genomic_DNA"/>
</dbReference>
<name>R7ZL62_9BACT</name>
<gene>
    <name evidence="2" type="ORF">ADIS_4729</name>
</gene>
<dbReference type="AlphaFoldDB" id="R7ZL62"/>
<evidence type="ECO:0008006" key="4">
    <source>
        <dbReference type="Google" id="ProtNLM"/>
    </source>
</evidence>
<accession>R7ZL62</accession>
<feature type="signal peptide" evidence="1">
    <location>
        <begin position="1"/>
        <end position="20"/>
    </location>
</feature>
<reference evidence="2 3" key="1">
    <citation type="submission" date="2013-02" db="EMBL/GenBank/DDBJ databases">
        <title>A novel strain isolated from Lonar lake, Maharashtra, India.</title>
        <authorList>
            <person name="Singh A."/>
        </authorList>
    </citation>
    <scope>NUCLEOTIDE SEQUENCE [LARGE SCALE GENOMIC DNA]</scope>
    <source>
        <strain evidence="2 3">AK24</strain>
    </source>
</reference>
<dbReference type="RefSeq" id="WP_010856840.1">
    <property type="nucleotide sequence ID" value="NZ_AQHR01000120.1"/>
</dbReference>
<organism evidence="2 3">
    <name type="scientific">Lunatimonas lonarensis</name>
    <dbReference type="NCBI Taxonomy" id="1232681"/>
    <lineage>
        <taxon>Bacteria</taxon>
        <taxon>Pseudomonadati</taxon>
        <taxon>Bacteroidota</taxon>
        <taxon>Cytophagia</taxon>
        <taxon>Cytophagales</taxon>
        <taxon>Cyclobacteriaceae</taxon>
    </lineage>
</organism>
<evidence type="ECO:0000313" key="2">
    <source>
        <dbReference type="EMBL" id="EON74828.1"/>
    </source>
</evidence>
<proteinExistence type="predicted"/>
<dbReference type="OrthoDB" id="610763at2"/>
<evidence type="ECO:0000313" key="3">
    <source>
        <dbReference type="Proteomes" id="UP000013909"/>
    </source>
</evidence>
<dbReference type="InterPro" id="IPR015943">
    <property type="entry name" value="WD40/YVTN_repeat-like_dom_sf"/>
</dbReference>
<evidence type="ECO:0000256" key="1">
    <source>
        <dbReference type="SAM" id="SignalP"/>
    </source>
</evidence>
<protein>
    <recommendedName>
        <fullName evidence="4">Two component regulator propeller</fullName>
    </recommendedName>
</protein>
<comment type="caution">
    <text evidence="2">The sequence shown here is derived from an EMBL/GenBank/DDBJ whole genome shotgun (WGS) entry which is preliminary data.</text>
</comment>
<dbReference type="STRING" id="1232681.ADIS_4729"/>
<sequence length="745" mass="85349">MTYLFRLLLLLPFLSMAAFAQTTGFSSYADLPFVQETHLAHPLTVDGSPVGVKQLLVTDDGHIWVATLDGIFLKNPAHANWQFPTWNSEINGPVFTVFRTSTGEIMAGAWNGVYKIESKGTTRASGIADSPISVLAEDADGRLLAFGPDGVWKSNGRAFEKLSVDLPKSIRAVQVEPNGTWWIASDVGLYRFSKGLTDHLYQKGTLISAYLNGLAWEREGILWASGLGGVSKLRQMEVVERIGTEEGMPTPYTTCLAKAQDGTLWVGTERGVVRYHPDGSHSLRFSKRWLVDDHVTAIAFDAKGNAWIGTEKGVSCIQRTEMNLKEKEAYFYKTLMDRHIRAPWTAGQVRLLEAGDISTWVPEDDDNDGEYTAMYLAMESFRYAATGSEDAREKAGKAFRFLKKLEEVTGREGFFARSIVPPGWEQVHDPNKTYSPQEIAVRKVEEPRYKPVETRWHLSKDGEWRWKGDTSSDEMCGHMFGYFIYYQLVANEAEKTIVREHVSRILDHLIRHDFSLTDLDGKPTRWGVWSPDQLNRNPEWLPDRALNSMEMLGFLKFGYSITQNPSYQEAYLHLIEKEGYMENMGQIRQQNPAWFIYFDVMLASYIYPLLIFGEEDPALKSYYEQHMDDWFEDREGDQNPLINFIYNYTRGKREGLAASVAFLKDTPLDLIDWVIDHRQREDIRLTRSPVLEDLQVDPLQPPSLRAVVRWDKNPWDAVSGNPFRVREPVFWLLPYWMGRYLQMIE</sequence>
<dbReference type="Pfam" id="PF07494">
    <property type="entry name" value="Reg_prop"/>
    <property type="match status" value="1"/>
</dbReference>
<keyword evidence="3" id="KW-1185">Reference proteome</keyword>
<dbReference type="Gene3D" id="2.130.10.10">
    <property type="entry name" value="YVTN repeat-like/Quinoprotein amine dehydrogenase"/>
    <property type="match status" value="2"/>
</dbReference>
<dbReference type="Proteomes" id="UP000013909">
    <property type="component" value="Unassembled WGS sequence"/>
</dbReference>
<dbReference type="InterPro" id="IPR011110">
    <property type="entry name" value="Reg_prop"/>
</dbReference>
<dbReference type="PATRIC" id="fig|1288963.3.peg.4718"/>